<accession>A0ABS4UWV1</accession>
<protein>
    <recommendedName>
        <fullName evidence="4">Sialidase domain-containing protein</fullName>
    </recommendedName>
</protein>
<dbReference type="RefSeq" id="WP_209698607.1">
    <property type="nucleotide sequence ID" value="NZ_BAAAVU010000005.1"/>
</dbReference>
<dbReference type="Gene3D" id="2.120.10.10">
    <property type="match status" value="1"/>
</dbReference>
<reference evidence="2 3" key="1">
    <citation type="submission" date="2021-03" db="EMBL/GenBank/DDBJ databases">
        <title>Sequencing the genomes of 1000 actinobacteria strains.</title>
        <authorList>
            <person name="Klenk H.-P."/>
        </authorList>
    </citation>
    <scope>NUCLEOTIDE SEQUENCE [LARGE SCALE GENOMIC DNA]</scope>
    <source>
        <strain evidence="2 3">DSM 18824</strain>
    </source>
</reference>
<comment type="caution">
    <text evidence="2">The sequence shown here is derived from an EMBL/GenBank/DDBJ whole genome shotgun (WGS) entry which is preliminary data.</text>
</comment>
<feature type="compositionally biased region" description="Polar residues" evidence="1">
    <location>
        <begin position="9"/>
        <end position="19"/>
    </location>
</feature>
<gene>
    <name evidence="2" type="ORF">JOF29_007131</name>
</gene>
<dbReference type="CDD" id="cd15482">
    <property type="entry name" value="Sialidase_non-viral"/>
    <property type="match status" value="1"/>
</dbReference>
<organism evidence="2 3">
    <name type="scientific">Kribbella aluminosa</name>
    <dbReference type="NCBI Taxonomy" id="416017"/>
    <lineage>
        <taxon>Bacteria</taxon>
        <taxon>Bacillati</taxon>
        <taxon>Actinomycetota</taxon>
        <taxon>Actinomycetes</taxon>
        <taxon>Propionibacteriales</taxon>
        <taxon>Kribbellaceae</taxon>
        <taxon>Kribbella</taxon>
    </lineage>
</organism>
<proteinExistence type="predicted"/>
<evidence type="ECO:0008006" key="4">
    <source>
        <dbReference type="Google" id="ProtNLM"/>
    </source>
</evidence>
<feature type="region of interest" description="Disordered" evidence="1">
    <location>
        <begin position="1"/>
        <end position="33"/>
    </location>
</feature>
<dbReference type="Proteomes" id="UP000755585">
    <property type="component" value="Unassembled WGS sequence"/>
</dbReference>
<dbReference type="SUPFAM" id="SSF50939">
    <property type="entry name" value="Sialidases"/>
    <property type="match status" value="1"/>
</dbReference>
<dbReference type="InterPro" id="IPR036278">
    <property type="entry name" value="Sialidase_sf"/>
</dbReference>
<sequence length="64" mass="7471">MVLRRSTDNGKTWQDQQIVRQDPAPHGYGDPSFVVDRQTGRIYARRSPFIRRFQPHVSLADRSC</sequence>
<dbReference type="EMBL" id="JAGINT010000002">
    <property type="protein sequence ID" value="MBP2356021.1"/>
    <property type="molecule type" value="Genomic_DNA"/>
</dbReference>
<evidence type="ECO:0000256" key="1">
    <source>
        <dbReference type="SAM" id="MobiDB-lite"/>
    </source>
</evidence>
<name>A0ABS4UWV1_9ACTN</name>
<evidence type="ECO:0000313" key="3">
    <source>
        <dbReference type="Proteomes" id="UP000755585"/>
    </source>
</evidence>
<evidence type="ECO:0000313" key="2">
    <source>
        <dbReference type="EMBL" id="MBP2356021.1"/>
    </source>
</evidence>
<keyword evidence="3" id="KW-1185">Reference proteome</keyword>